<dbReference type="eggNOG" id="COG4968">
    <property type="taxonomic scope" value="Bacteria"/>
</dbReference>
<protein>
    <recommendedName>
        <fullName evidence="4">Type IV pilus assembly protein PilW</fullName>
    </recommendedName>
</protein>
<dbReference type="KEGG" id="tal:Thal_0039"/>
<dbReference type="RefSeq" id="WP_012991084.1">
    <property type="nucleotide sequence ID" value="NC_013894.1"/>
</dbReference>
<keyword evidence="1" id="KW-0472">Membrane</keyword>
<dbReference type="OrthoDB" id="11156at2"/>
<dbReference type="EMBL" id="CP001931">
    <property type="protein sequence ID" value="ADC88677.1"/>
    <property type="molecule type" value="Genomic_DNA"/>
</dbReference>
<dbReference type="Pfam" id="PF07963">
    <property type="entry name" value="N_methyl"/>
    <property type="match status" value="1"/>
</dbReference>
<dbReference type="Proteomes" id="UP000002043">
    <property type="component" value="Chromosome"/>
</dbReference>
<sequence length="298" mass="33507">MRDKRGMTLVELLVGIVLFVILGAGIITLYRTFVAQRIASSTLVKTEGDLIYFQQLLERITKNAGFGIPANQQVFSYDNGVFSFNSLAVRQENGIGCWRTSTFTAPSDINGRTCPNDGYNICLDSQKRIAPPDRSVACFFTGSRTLDDLGDFLVRIFTSDDNLPRECLDERDETSGRPKLKNLMIQVGNDVPQPIVSCVSDFKVRFLVQDPNNGIVKIQDSPPNDVRLLKGVRYCFFVQLIEEKRKEPTKEVVTSYIIKSYIQPTFSNECGGTPISVQNWEAVKWATVEMNVELPNLR</sequence>
<dbReference type="InterPro" id="IPR012902">
    <property type="entry name" value="N_methyl_site"/>
</dbReference>
<name>D3SNE0_THEAH</name>
<evidence type="ECO:0000313" key="2">
    <source>
        <dbReference type="EMBL" id="ADC88677.1"/>
    </source>
</evidence>
<dbReference type="STRING" id="638303.Thal_0039"/>
<evidence type="ECO:0008006" key="4">
    <source>
        <dbReference type="Google" id="ProtNLM"/>
    </source>
</evidence>
<dbReference type="AlphaFoldDB" id="D3SNE0"/>
<dbReference type="HOGENOM" id="CLU_942588_0_0_0"/>
<dbReference type="NCBIfam" id="TIGR02532">
    <property type="entry name" value="IV_pilin_GFxxxE"/>
    <property type="match status" value="1"/>
</dbReference>
<gene>
    <name evidence="2" type="ordered locus">Thal_0039</name>
</gene>
<organism evidence="2 3">
    <name type="scientific">Thermocrinis albus (strain DSM 14484 / JCM 11386 / HI 11/12)</name>
    <dbReference type="NCBI Taxonomy" id="638303"/>
    <lineage>
        <taxon>Bacteria</taxon>
        <taxon>Pseudomonadati</taxon>
        <taxon>Aquificota</taxon>
        <taxon>Aquificia</taxon>
        <taxon>Aquificales</taxon>
        <taxon>Aquificaceae</taxon>
        <taxon>Thermocrinis</taxon>
    </lineage>
</organism>
<dbReference type="PROSITE" id="PS00409">
    <property type="entry name" value="PROKAR_NTER_METHYL"/>
    <property type="match status" value="1"/>
</dbReference>
<keyword evidence="1" id="KW-0812">Transmembrane</keyword>
<keyword evidence="3" id="KW-1185">Reference proteome</keyword>
<feature type="transmembrane region" description="Helical" evidence="1">
    <location>
        <begin position="12"/>
        <end position="33"/>
    </location>
</feature>
<evidence type="ECO:0000313" key="3">
    <source>
        <dbReference type="Proteomes" id="UP000002043"/>
    </source>
</evidence>
<keyword evidence="1" id="KW-1133">Transmembrane helix</keyword>
<proteinExistence type="predicted"/>
<accession>D3SNE0</accession>
<reference evidence="3" key="1">
    <citation type="journal article" date="2010" name="Stand. Genomic Sci.">
        <title>Complete genome sequence of Thermocrinis albus type strain (HI 11/12T).</title>
        <authorList>
            <person name="Wirth R."/>
            <person name="Sikorski J."/>
            <person name="Brambilla E."/>
            <person name="Misra M."/>
            <person name="Lapidus A."/>
            <person name="Copeland A."/>
            <person name="Nolan M."/>
            <person name="Lucas S."/>
            <person name="Chen F."/>
            <person name="Tice H."/>
            <person name="Cheng J.F."/>
            <person name="Han C."/>
            <person name="Detter J.C."/>
            <person name="Tapia R."/>
            <person name="Bruce D."/>
            <person name="Goodwin L."/>
            <person name="Pitluck S."/>
            <person name="Pati A."/>
            <person name="Anderson I."/>
            <person name="Ivanova N."/>
            <person name="Mavromatis K."/>
            <person name="Mikhailova N."/>
            <person name="Chen A."/>
            <person name="Palaniappan K."/>
            <person name="Bilek Y."/>
            <person name="Hader T."/>
            <person name="Land M."/>
            <person name="Hauser L."/>
            <person name="Chang Y.J."/>
            <person name="Jeffries C.D."/>
            <person name="Tindall B.J."/>
            <person name="Rohde M."/>
            <person name="Goker M."/>
            <person name="Bristow J."/>
            <person name="Eisen J.A."/>
            <person name="Markowitz V."/>
            <person name="Hugenholtz P."/>
            <person name="Kyrpides N.C."/>
            <person name="Klenk H.P."/>
        </authorList>
    </citation>
    <scope>NUCLEOTIDE SEQUENCE [LARGE SCALE GENOMIC DNA]</scope>
    <source>
        <strain evidence="3">DSM 14484 / JCM 11386 / HI 11/12</strain>
    </source>
</reference>
<evidence type="ECO:0000256" key="1">
    <source>
        <dbReference type="SAM" id="Phobius"/>
    </source>
</evidence>